<dbReference type="Proteomes" id="UP001515500">
    <property type="component" value="Chromosome 6"/>
</dbReference>
<dbReference type="GeneID" id="120263169"/>
<dbReference type="Gene3D" id="3.30.420.10">
    <property type="entry name" value="Ribonuclease H-like superfamily/Ribonuclease H"/>
    <property type="match status" value="1"/>
</dbReference>
<dbReference type="PANTHER" id="PTHR47266">
    <property type="entry name" value="ENDONUCLEASE-RELATED"/>
    <property type="match status" value="1"/>
</dbReference>
<protein>
    <submittedName>
        <fullName evidence="2">Uncharacterized protein LOC120263169</fullName>
    </submittedName>
</protein>
<gene>
    <name evidence="2" type="primary">LOC120263169</name>
</gene>
<dbReference type="InterPro" id="IPR052160">
    <property type="entry name" value="Gypsy_RT_Integrase-like"/>
</dbReference>
<reference evidence="2" key="1">
    <citation type="submission" date="2025-08" db="UniProtKB">
        <authorList>
            <consortium name="RefSeq"/>
        </authorList>
    </citation>
    <scope>IDENTIFICATION</scope>
</reference>
<accession>A0AB40BHX5</accession>
<evidence type="ECO:0000313" key="1">
    <source>
        <dbReference type="Proteomes" id="UP001515500"/>
    </source>
</evidence>
<keyword evidence="1" id="KW-1185">Reference proteome</keyword>
<dbReference type="AlphaFoldDB" id="A0AB40BHX5"/>
<proteinExistence type="predicted"/>
<dbReference type="InterPro" id="IPR036397">
    <property type="entry name" value="RNaseH_sf"/>
</dbReference>
<evidence type="ECO:0000313" key="2">
    <source>
        <dbReference type="RefSeq" id="XP_039126992.1"/>
    </source>
</evidence>
<sequence length="178" mass="21222">MVSHHRKDWADQLDDALWAYRMAFKTPIGSTPYRLVYVKACHLPIELEHKANWAIKQLNFNSHIIGHKRKFQLNELDEWRAMAYDSSVHYKEKTKEYHDRHVRRAKQFHVGDQVLLFNSRLRLFLGKLKLRWYGPYTVLQVLIINEVCNVWRINVRQENPEDHPCGHKDASRDSSSES</sequence>
<dbReference type="GO" id="GO:0003676">
    <property type="term" value="F:nucleic acid binding"/>
    <property type="evidence" value="ECO:0007669"/>
    <property type="project" value="InterPro"/>
</dbReference>
<name>A0AB40BHX5_DIOCR</name>
<dbReference type="RefSeq" id="XP_039126992.1">
    <property type="nucleotide sequence ID" value="XM_039271058.1"/>
</dbReference>
<organism evidence="1 2">
    <name type="scientific">Dioscorea cayennensis subsp. rotundata</name>
    <name type="common">White Guinea yam</name>
    <name type="synonym">Dioscorea rotundata</name>
    <dbReference type="NCBI Taxonomy" id="55577"/>
    <lineage>
        <taxon>Eukaryota</taxon>
        <taxon>Viridiplantae</taxon>
        <taxon>Streptophyta</taxon>
        <taxon>Embryophyta</taxon>
        <taxon>Tracheophyta</taxon>
        <taxon>Spermatophyta</taxon>
        <taxon>Magnoliopsida</taxon>
        <taxon>Liliopsida</taxon>
        <taxon>Dioscoreales</taxon>
        <taxon>Dioscoreaceae</taxon>
        <taxon>Dioscorea</taxon>
    </lineage>
</organism>